<evidence type="ECO:0000313" key="1">
    <source>
        <dbReference type="EMBL" id="GAY55397.1"/>
    </source>
</evidence>
<keyword evidence="2" id="KW-1185">Reference proteome</keyword>
<reference evidence="1 2" key="1">
    <citation type="journal article" date="2017" name="Front. Genet.">
        <title>Draft sequencing of the heterozygous diploid genome of Satsuma (Citrus unshiu Marc.) using a hybrid assembly approach.</title>
        <authorList>
            <person name="Shimizu T."/>
            <person name="Tanizawa Y."/>
            <person name="Mochizuki T."/>
            <person name="Nagasaki H."/>
            <person name="Yoshioka T."/>
            <person name="Toyoda A."/>
            <person name="Fujiyama A."/>
            <person name="Kaminuma E."/>
            <person name="Nakamura Y."/>
        </authorList>
    </citation>
    <scope>NUCLEOTIDE SEQUENCE [LARGE SCALE GENOMIC DNA]</scope>
    <source>
        <strain evidence="2">cv. Miyagawa wase</strain>
    </source>
</reference>
<dbReference type="EMBL" id="BDQV01000118">
    <property type="protein sequence ID" value="GAY55397.1"/>
    <property type="molecule type" value="Genomic_DNA"/>
</dbReference>
<proteinExistence type="predicted"/>
<protein>
    <submittedName>
        <fullName evidence="1">Uncharacterized protein</fullName>
    </submittedName>
</protein>
<gene>
    <name evidence="1" type="ORF">CUMW_163970</name>
</gene>
<accession>A0A2H5PSP7</accession>
<dbReference type="AlphaFoldDB" id="A0A2H5PSP7"/>
<name>A0A2H5PSP7_CITUN</name>
<dbReference type="Proteomes" id="UP000236630">
    <property type="component" value="Unassembled WGS sequence"/>
</dbReference>
<organism evidence="1 2">
    <name type="scientific">Citrus unshiu</name>
    <name type="common">Satsuma mandarin</name>
    <name type="synonym">Citrus nobilis var. unshiu</name>
    <dbReference type="NCBI Taxonomy" id="55188"/>
    <lineage>
        <taxon>Eukaryota</taxon>
        <taxon>Viridiplantae</taxon>
        <taxon>Streptophyta</taxon>
        <taxon>Embryophyta</taxon>
        <taxon>Tracheophyta</taxon>
        <taxon>Spermatophyta</taxon>
        <taxon>Magnoliopsida</taxon>
        <taxon>eudicotyledons</taxon>
        <taxon>Gunneridae</taxon>
        <taxon>Pentapetalae</taxon>
        <taxon>rosids</taxon>
        <taxon>malvids</taxon>
        <taxon>Sapindales</taxon>
        <taxon>Rutaceae</taxon>
        <taxon>Aurantioideae</taxon>
        <taxon>Citrus</taxon>
    </lineage>
</organism>
<sequence length="89" mass="10430">MEYQPHVSEDSDFTQSFNALIKITKTPYHVFVSQKINDRANGQREDVEEEIYKVFASFCKKDSAFRFVDEKLQSYLCSFHGCVLFQGVY</sequence>
<evidence type="ECO:0000313" key="2">
    <source>
        <dbReference type="Proteomes" id="UP000236630"/>
    </source>
</evidence>
<comment type="caution">
    <text evidence="1">The sequence shown here is derived from an EMBL/GenBank/DDBJ whole genome shotgun (WGS) entry which is preliminary data.</text>
</comment>